<feature type="binding site" evidence="6">
    <location>
        <position position="77"/>
    </location>
    <ligand>
        <name>Fe cation</name>
        <dbReference type="ChEBI" id="CHEBI:24875"/>
        <note>catalytic</note>
    </ligand>
</feature>
<dbReference type="GO" id="GO:0008198">
    <property type="term" value="F:ferrous iron binding"/>
    <property type="evidence" value="ECO:0007669"/>
    <property type="project" value="TreeGrafter"/>
</dbReference>
<keyword evidence="2 6" id="KW-0479">Metal-binding</keyword>
<dbReference type="SUPFAM" id="SSF51182">
    <property type="entry name" value="RmlC-like cupins"/>
    <property type="match status" value="1"/>
</dbReference>
<dbReference type="Proteomes" id="UP000181936">
    <property type="component" value="Chromosome"/>
</dbReference>
<evidence type="ECO:0000256" key="1">
    <source>
        <dbReference type="ARBA" id="ARBA00006622"/>
    </source>
</evidence>
<dbReference type="CDD" id="cd10548">
    <property type="entry name" value="cupin_CDO"/>
    <property type="match status" value="1"/>
</dbReference>
<dbReference type="OrthoDB" id="7059163at2"/>
<accession>A0A1L3MR34</accession>
<dbReference type="RefSeq" id="WP_072579629.1">
    <property type="nucleotide sequence ID" value="NZ_CP016020.1"/>
</dbReference>
<dbReference type="InterPro" id="IPR014710">
    <property type="entry name" value="RmlC-like_jellyroll"/>
</dbReference>
<keyword evidence="8" id="KW-1185">Reference proteome</keyword>
<dbReference type="GO" id="GO:0016702">
    <property type="term" value="F:oxidoreductase activity, acting on single donors with incorporation of molecular oxygen, incorporation of two atoms of oxygen"/>
    <property type="evidence" value="ECO:0007669"/>
    <property type="project" value="InterPro"/>
</dbReference>
<dbReference type="STRING" id="1547283.A9C19_08790"/>
<dbReference type="Gene3D" id="2.60.120.10">
    <property type="entry name" value="Jelly Rolls"/>
    <property type="match status" value="1"/>
</dbReference>
<dbReference type="PANTHER" id="PTHR12918:SF1">
    <property type="entry name" value="CYSTEINE DIOXYGENASE TYPE 1"/>
    <property type="match status" value="1"/>
</dbReference>
<evidence type="ECO:0008006" key="9">
    <source>
        <dbReference type="Google" id="ProtNLM"/>
    </source>
</evidence>
<dbReference type="AlphaFoldDB" id="A0A1L3MR34"/>
<dbReference type="InterPro" id="IPR011051">
    <property type="entry name" value="RmlC_Cupin_sf"/>
</dbReference>
<evidence type="ECO:0000256" key="5">
    <source>
        <dbReference type="ARBA" id="ARBA00023004"/>
    </source>
</evidence>
<protein>
    <recommendedName>
        <fullName evidence="9">Cysteine dioxygenase</fullName>
    </recommendedName>
</protein>
<feature type="binding site" evidence="6">
    <location>
        <position position="75"/>
    </location>
    <ligand>
        <name>Fe cation</name>
        <dbReference type="ChEBI" id="CHEBI:24875"/>
        <note>catalytic</note>
    </ligand>
</feature>
<gene>
    <name evidence="7" type="ORF">A9C19_08790</name>
</gene>
<keyword evidence="5 6" id="KW-0408">Iron</keyword>
<dbReference type="PANTHER" id="PTHR12918">
    <property type="entry name" value="CYSTEINE DIOXYGENASE"/>
    <property type="match status" value="1"/>
</dbReference>
<evidence type="ECO:0000256" key="3">
    <source>
        <dbReference type="ARBA" id="ARBA00022964"/>
    </source>
</evidence>
<feature type="binding site" evidence="6">
    <location>
        <position position="126"/>
    </location>
    <ligand>
        <name>Fe cation</name>
        <dbReference type="ChEBI" id="CHEBI:24875"/>
        <note>catalytic</note>
    </ligand>
</feature>
<organism evidence="7 8">
    <name type="scientific">Bacillus weihaiensis</name>
    <dbReference type="NCBI Taxonomy" id="1547283"/>
    <lineage>
        <taxon>Bacteria</taxon>
        <taxon>Bacillati</taxon>
        <taxon>Bacillota</taxon>
        <taxon>Bacilli</taxon>
        <taxon>Bacillales</taxon>
        <taxon>Bacillaceae</taxon>
        <taxon>Bacillus</taxon>
    </lineage>
</organism>
<dbReference type="KEGG" id="bwh:A9C19_08790"/>
<reference evidence="7 8" key="1">
    <citation type="journal article" date="2016" name="Sci. Rep.">
        <title>Complete genome sequence and transcriptomic analysis of a novel marine strain Bacillus weihaiensis reveals the mechanism of brown algae degradation.</title>
        <authorList>
            <person name="Zhu Y."/>
            <person name="Chen P."/>
            <person name="Bao Y."/>
            <person name="Men Y."/>
            <person name="Zeng Y."/>
            <person name="Yang J."/>
            <person name="Sun J."/>
            <person name="Sun Y."/>
        </authorList>
    </citation>
    <scope>NUCLEOTIDE SEQUENCE [LARGE SCALE GENOMIC DNA]</scope>
    <source>
        <strain evidence="7 8">Alg07</strain>
    </source>
</reference>
<evidence type="ECO:0000256" key="6">
    <source>
        <dbReference type="PIRSR" id="PIRSR610300-51"/>
    </source>
</evidence>
<dbReference type="Pfam" id="PF05995">
    <property type="entry name" value="CDO_I"/>
    <property type="match status" value="1"/>
</dbReference>
<evidence type="ECO:0000256" key="4">
    <source>
        <dbReference type="ARBA" id="ARBA00023002"/>
    </source>
</evidence>
<keyword evidence="3" id="KW-0223">Dioxygenase</keyword>
<keyword evidence="4" id="KW-0560">Oxidoreductase</keyword>
<dbReference type="EMBL" id="CP016020">
    <property type="protein sequence ID" value="APH04835.1"/>
    <property type="molecule type" value="Genomic_DNA"/>
</dbReference>
<proteinExistence type="inferred from homology"/>
<comment type="similarity">
    <text evidence="1">Belongs to the cysteine dioxygenase family.</text>
</comment>
<name>A0A1L3MR34_9BACI</name>
<sequence length="188" mass="21581">MNVTERISIVLSQLKDYGKDTLLKTITDLDISSNELNFSIEEKGKKRPYERKLLYKDENVELLVMNWSDLECAPHDHGQSFGWIKVLEGKVKNTVYEVKEDFLPTELFEEQQDVGSTFYAPIEGVHKMSGSSKEQKLVTLHLYSPPITGMKVYDLEKCAACVVSDDCGAWWPEEQVQKVKEIKMKKAE</sequence>
<evidence type="ECO:0000256" key="2">
    <source>
        <dbReference type="ARBA" id="ARBA00022723"/>
    </source>
</evidence>
<dbReference type="InterPro" id="IPR010300">
    <property type="entry name" value="CDO_1"/>
</dbReference>
<evidence type="ECO:0000313" key="7">
    <source>
        <dbReference type="EMBL" id="APH04835.1"/>
    </source>
</evidence>
<evidence type="ECO:0000313" key="8">
    <source>
        <dbReference type="Proteomes" id="UP000181936"/>
    </source>
</evidence>